<comment type="caution">
    <text evidence="1">The sequence shown here is derived from an EMBL/GenBank/DDBJ whole genome shotgun (WGS) entry which is preliminary data.</text>
</comment>
<evidence type="ECO:0000313" key="2">
    <source>
        <dbReference type="Proteomes" id="UP001148737"/>
    </source>
</evidence>
<proteinExistence type="predicted"/>
<organism evidence="1 2">
    <name type="scientific">Lecanicillium saksenae</name>
    <dbReference type="NCBI Taxonomy" id="468837"/>
    <lineage>
        <taxon>Eukaryota</taxon>
        <taxon>Fungi</taxon>
        <taxon>Dikarya</taxon>
        <taxon>Ascomycota</taxon>
        <taxon>Pezizomycotina</taxon>
        <taxon>Sordariomycetes</taxon>
        <taxon>Hypocreomycetidae</taxon>
        <taxon>Hypocreales</taxon>
        <taxon>Cordycipitaceae</taxon>
        <taxon>Lecanicillium</taxon>
    </lineage>
</organism>
<gene>
    <name evidence="1" type="ORF">NLG97_g10842</name>
</gene>
<sequence>MGTVEGALEDGIGEVDSLGDKLTHPFLIFAFDIAVATGIMVVLVYTWRSSSKSAALSMLAAYATIPLMLSFISHVALAFAALWDGLAIHGHIKWAASRAIDSDCPNCSHSLWPDRPTMPWSRFFKKKSTSSYAPVFTDGAQSYHSEDEEDERRIHGFGIEPETIDIRPKKNGKNKTLSTVDETSALLE</sequence>
<protein>
    <submittedName>
        <fullName evidence="1">Uncharacterized protein</fullName>
    </submittedName>
</protein>
<dbReference type="EMBL" id="JANAKD010002980">
    <property type="protein sequence ID" value="KAJ3472620.1"/>
    <property type="molecule type" value="Genomic_DNA"/>
</dbReference>
<reference evidence="1" key="1">
    <citation type="submission" date="2022-07" db="EMBL/GenBank/DDBJ databases">
        <title>Genome Sequence of Lecanicillium saksenae.</title>
        <authorList>
            <person name="Buettner E."/>
        </authorList>
    </citation>
    <scope>NUCLEOTIDE SEQUENCE</scope>
    <source>
        <strain evidence="1">VT-O1</strain>
    </source>
</reference>
<name>A0ACC1QEH9_9HYPO</name>
<dbReference type="Proteomes" id="UP001148737">
    <property type="component" value="Unassembled WGS sequence"/>
</dbReference>
<evidence type="ECO:0000313" key="1">
    <source>
        <dbReference type="EMBL" id="KAJ3472620.1"/>
    </source>
</evidence>
<accession>A0ACC1QEH9</accession>
<keyword evidence="2" id="KW-1185">Reference proteome</keyword>